<organism evidence="4 5">
    <name type="scientific">Protea cynaroides</name>
    <dbReference type="NCBI Taxonomy" id="273540"/>
    <lineage>
        <taxon>Eukaryota</taxon>
        <taxon>Viridiplantae</taxon>
        <taxon>Streptophyta</taxon>
        <taxon>Embryophyta</taxon>
        <taxon>Tracheophyta</taxon>
        <taxon>Spermatophyta</taxon>
        <taxon>Magnoliopsida</taxon>
        <taxon>Proteales</taxon>
        <taxon>Proteaceae</taxon>
        <taxon>Protea</taxon>
    </lineage>
</organism>
<name>A0A9Q0JZP6_9MAGN</name>
<dbReference type="PANTHER" id="PTHR13620">
    <property type="entry name" value="3-5 EXONUCLEASE"/>
    <property type="match status" value="1"/>
</dbReference>
<dbReference type="EMBL" id="JAMYWD010000010">
    <property type="protein sequence ID" value="KAJ4957856.1"/>
    <property type="molecule type" value="Genomic_DNA"/>
</dbReference>
<dbReference type="Gene3D" id="3.30.420.10">
    <property type="entry name" value="Ribonuclease H-like superfamily/Ribonuclease H"/>
    <property type="match status" value="1"/>
</dbReference>
<dbReference type="InterPro" id="IPR002562">
    <property type="entry name" value="3'-5'_exonuclease_dom"/>
</dbReference>
<dbReference type="OrthoDB" id="446462at2759"/>
<keyword evidence="2" id="KW-0378">Hydrolase</keyword>
<evidence type="ECO:0000259" key="3">
    <source>
        <dbReference type="SMART" id="SM00474"/>
    </source>
</evidence>
<dbReference type="InterPro" id="IPR051132">
    <property type="entry name" value="3-5_Exonuclease_domain"/>
</dbReference>
<dbReference type="GO" id="GO:0006139">
    <property type="term" value="P:nucleobase-containing compound metabolic process"/>
    <property type="evidence" value="ECO:0007669"/>
    <property type="project" value="InterPro"/>
</dbReference>
<dbReference type="FunFam" id="3.30.420.10:FF:000054">
    <property type="entry name" value="Werner Syndrome-like exonuclease"/>
    <property type="match status" value="1"/>
</dbReference>
<comment type="caution">
    <text evidence="4">The sequence shown here is derived from an EMBL/GenBank/DDBJ whole genome shotgun (WGS) entry which is preliminary data.</text>
</comment>
<sequence>MTTQSVSFAGKIIETTVTDKASVAEAWVSEIRSRYNGERIICGLDCEWKPHPIRSMSNTTATLQLCINDKCLILQLFYMDCIPQSIKDFLNDPIVTFVGVEVQGDVAKLSNEYGLNCSSIADLREKAKLRWPGRFSRPGLKDLAYEVVGLLMPKPRYVTMSNWENRQLTSEQIAYGCIDAYASYRIGHKLLVET</sequence>
<dbReference type="SMART" id="SM00474">
    <property type="entry name" value="35EXOc"/>
    <property type="match status" value="1"/>
</dbReference>
<dbReference type="InterPro" id="IPR012337">
    <property type="entry name" value="RNaseH-like_sf"/>
</dbReference>
<dbReference type="GO" id="GO:0008408">
    <property type="term" value="F:3'-5' exonuclease activity"/>
    <property type="evidence" value="ECO:0007669"/>
    <property type="project" value="InterPro"/>
</dbReference>
<dbReference type="Proteomes" id="UP001141806">
    <property type="component" value="Unassembled WGS sequence"/>
</dbReference>
<evidence type="ECO:0000256" key="2">
    <source>
        <dbReference type="ARBA" id="ARBA00022801"/>
    </source>
</evidence>
<evidence type="ECO:0000313" key="5">
    <source>
        <dbReference type="Proteomes" id="UP001141806"/>
    </source>
</evidence>
<protein>
    <recommendedName>
        <fullName evidence="3">3'-5' exonuclease domain-containing protein</fullName>
    </recommendedName>
</protein>
<dbReference type="SUPFAM" id="SSF53098">
    <property type="entry name" value="Ribonuclease H-like"/>
    <property type="match status" value="1"/>
</dbReference>
<reference evidence="4" key="1">
    <citation type="journal article" date="2023" name="Plant J.">
        <title>The genome of the king protea, Protea cynaroides.</title>
        <authorList>
            <person name="Chang J."/>
            <person name="Duong T.A."/>
            <person name="Schoeman C."/>
            <person name="Ma X."/>
            <person name="Roodt D."/>
            <person name="Barker N."/>
            <person name="Li Z."/>
            <person name="Van de Peer Y."/>
            <person name="Mizrachi E."/>
        </authorList>
    </citation>
    <scope>NUCLEOTIDE SEQUENCE</scope>
    <source>
        <tissue evidence="4">Young leaves</tissue>
    </source>
</reference>
<dbReference type="GO" id="GO:0005737">
    <property type="term" value="C:cytoplasm"/>
    <property type="evidence" value="ECO:0007669"/>
    <property type="project" value="TreeGrafter"/>
</dbReference>
<keyword evidence="5" id="KW-1185">Reference proteome</keyword>
<evidence type="ECO:0000313" key="4">
    <source>
        <dbReference type="EMBL" id="KAJ4957856.1"/>
    </source>
</evidence>
<dbReference type="CDD" id="cd06141">
    <property type="entry name" value="WRN_exo"/>
    <property type="match status" value="1"/>
</dbReference>
<dbReference type="Pfam" id="PF01612">
    <property type="entry name" value="DNA_pol_A_exo1"/>
    <property type="match status" value="1"/>
</dbReference>
<dbReference type="GO" id="GO:0003676">
    <property type="term" value="F:nucleic acid binding"/>
    <property type="evidence" value="ECO:0007669"/>
    <property type="project" value="InterPro"/>
</dbReference>
<gene>
    <name evidence="4" type="ORF">NE237_024967</name>
</gene>
<keyword evidence="1" id="KW-0540">Nuclease</keyword>
<dbReference type="GO" id="GO:0005634">
    <property type="term" value="C:nucleus"/>
    <property type="evidence" value="ECO:0007669"/>
    <property type="project" value="TreeGrafter"/>
</dbReference>
<evidence type="ECO:0000256" key="1">
    <source>
        <dbReference type="ARBA" id="ARBA00022722"/>
    </source>
</evidence>
<proteinExistence type="predicted"/>
<accession>A0A9Q0JZP6</accession>
<dbReference type="InterPro" id="IPR036397">
    <property type="entry name" value="RNaseH_sf"/>
</dbReference>
<dbReference type="AlphaFoldDB" id="A0A9Q0JZP6"/>
<feature type="domain" description="3'-5' exonuclease" evidence="3">
    <location>
        <begin position="19"/>
        <end position="194"/>
    </location>
</feature>
<dbReference type="PANTHER" id="PTHR13620:SF121">
    <property type="entry name" value="EMB|CAB82946.1-RELATED"/>
    <property type="match status" value="1"/>
</dbReference>